<dbReference type="eggNOG" id="ENOG502SVJ1">
    <property type="taxonomic scope" value="Eukaryota"/>
</dbReference>
<dbReference type="WormBase" id="SRAE_X000053000">
    <property type="protein sequence ID" value="SRP00001"/>
    <property type="gene ID" value="WBGene00266089"/>
</dbReference>
<comment type="subcellular location">
    <subcellularLocation>
        <location evidence="1">Secreted</location>
    </subcellularLocation>
</comment>
<feature type="chain" id="PRO_5015031511" evidence="7">
    <location>
        <begin position="21"/>
        <end position="175"/>
    </location>
</feature>
<dbReference type="Proteomes" id="UP000035682">
    <property type="component" value="Unplaced"/>
</dbReference>
<dbReference type="PANTHER" id="PTHR20986">
    <property type="entry name" value="FMRFAMIDE-RELATED PEPTIDES"/>
    <property type="match status" value="1"/>
</dbReference>
<evidence type="ECO:0000256" key="4">
    <source>
        <dbReference type="ARBA" id="ARBA00022685"/>
    </source>
</evidence>
<reference evidence="8 9" key="1">
    <citation type="submission" date="2014-09" db="EMBL/GenBank/DDBJ databases">
        <authorList>
            <person name="Martin A.A."/>
        </authorList>
    </citation>
    <scope>NUCLEOTIDE SEQUENCE</scope>
    <source>
        <strain evidence="9">ED321</strain>
        <strain evidence="8">ED321 Heterogonic</strain>
    </source>
</reference>
<dbReference type="GO" id="GO:0040013">
    <property type="term" value="P:negative regulation of locomotion"/>
    <property type="evidence" value="ECO:0007669"/>
    <property type="project" value="EnsemblMetazoa"/>
</dbReference>
<keyword evidence="9" id="KW-1185">Reference proteome</keyword>
<name>A0A090N0S6_STRRB</name>
<evidence type="ECO:0000313" key="8">
    <source>
        <dbReference type="EMBL" id="CEF71203.1"/>
    </source>
</evidence>
<proteinExistence type="inferred from homology"/>
<reference evidence="10" key="2">
    <citation type="submission" date="2020-12" db="UniProtKB">
        <authorList>
            <consortium name="WormBaseParasite"/>
        </authorList>
    </citation>
    <scope>IDENTIFICATION</scope>
</reference>
<keyword evidence="6" id="KW-0527">Neuropeptide</keyword>
<evidence type="ECO:0000256" key="3">
    <source>
        <dbReference type="ARBA" id="ARBA00022525"/>
    </source>
</evidence>
<dbReference type="OrthoDB" id="5821485at2759"/>
<dbReference type="EMBL" id="LN609530">
    <property type="protein sequence ID" value="CEF71203.1"/>
    <property type="molecule type" value="Genomic_DNA"/>
</dbReference>
<dbReference type="PANTHER" id="PTHR20986:SF16">
    <property type="entry name" value="FMRFAMIDE-LIKE NEUROPEPTIDES 7"/>
    <property type="match status" value="1"/>
</dbReference>
<dbReference type="WBParaSite" id="SRAE_X000053000.1">
    <property type="protein sequence ID" value="SRAE_X000053000.1"/>
    <property type="gene ID" value="WBGene00266089"/>
</dbReference>
<evidence type="ECO:0000256" key="5">
    <source>
        <dbReference type="ARBA" id="ARBA00022815"/>
    </source>
</evidence>
<dbReference type="GO" id="GO:0071855">
    <property type="term" value="F:neuropeptide receptor binding"/>
    <property type="evidence" value="ECO:0007669"/>
    <property type="project" value="EnsemblMetazoa"/>
</dbReference>
<feature type="signal peptide" evidence="7">
    <location>
        <begin position="1"/>
        <end position="20"/>
    </location>
</feature>
<dbReference type="GO" id="GO:0007218">
    <property type="term" value="P:neuropeptide signaling pathway"/>
    <property type="evidence" value="ECO:0007669"/>
    <property type="project" value="UniProtKB-KW"/>
</dbReference>
<keyword evidence="7" id="KW-0732">Signal</keyword>
<dbReference type="Pfam" id="PF01581">
    <property type="entry name" value="FARP"/>
    <property type="match status" value="7"/>
</dbReference>
<protein>
    <submittedName>
        <fullName evidence="8 10">Uncharacterized protein</fullName>
    </submittedName>
</protein>
<organism evidence="8">
    <name type="scientific">Strongyloides ratti</name>
    <name type="common">Parasitic roundworm</name>
    <dbReference type="NCBI Taxonomy" id="34506"/>
    <lineage>
        <taxon>Eukaryota</taxon>
        <taxon>Metazoa</taxon>
        <taxon>Ecdysozoa</taxon>
        <taxon>Nematoda</taxon>
        <taxon>Chromadorea</taxon>
        <taxon>Rhabditida</taxon>
        <taxon>Tylenchina</taxon>
        <taxon>Panagrolaimomorpha</taxon>
        <taxon>Strongyloidoidea</taxon>
        <taxon>Strongyloididae</taxon>
        <taxon>Strongyloides</taxon>
    </lineage>
</organism>
<gene>
    <name evidence="8 10 11" type="ORF">SRAE_X000053000</name>
</gene>
<evidence type="ECO:0000256" key="1">
    <source>
        <dbReference type="ARBA" id="ARBA00004613"/>
    </source>
</evidence>
<dbReference type="GeneID" id="36383583"/>
<dbReference type="CTD" id="36383583"/>
<dbReference type="InterPro" id="IPR051041">
    <property type="entry name" value="FMRFamide-related_np"/>
</dbReference>
<sequence length="175" mass="20153">MFRRLFISIVIVCIATIVLGVESEDYPPNTSDILDDFQSDKLSSEHNQILEINGQYNNVEDDENIEKRAPMDRSSMIKFGKRAQLDRAMVRFGRAPLDRSSMVRFGRAPLTRTSMIRFGKRAPLDRAMVRFGKRAPLDRAMVRFGKRAPLDRAMVRFGKRAPLDRAMVRFGKRSE</sequence>
<dbReference type="STRING" id="34506.A0A090N0S6"/>
<dbReference type="GO" id="GO:0005615">
    <property type="term" value="C:extracellular space"/>
    <property type="evidence" value="ECO:0007669"/>
    <property type="project" value="EnsemblMetazoa"/>
</dbReference>
<evidence type="ECO:0000256" key="2">
    <source>
        <dbReference type="ARBA" id="ARBA00006356"/>
    </source>
</evidence>
<accession>A0A090N0S6</accession>
<keyword evidence="5" id="KW-0027">Amidation</keyword>
<evidence type="ECO:0000313" key="11">
    <source>
        <dbReference type="WormBase" id="SRAE_X000053000"/>
    </source>
</evidence>
<keyword evidence="3" id="KW-0964">Secreted</keyword>
<evidence type="ECO:0000313" key="9">
    <source>
        <dbReference type="Proteomes" id="UP000035682"/>
    </source>
</evidence>
<evidence type="ECO:0000256" key="7">
    <source>
        <dbReference type="SAM" id="SignalP"/>
    </source>
</evidence>
<evidence type="ECO:0000313" key="10">
    <source>
        <dbReference type="WBParaSite" id="SRAE_X000053000.1"/>
    </source>
</evidence>
<dbReference type="InterPro" id="IPR002544">
    <property type="entry name" value="FMRFamid-related_peptide-like"/>
</dbReference>
<evidence type="ECO:0000256" key="6">
    <source>
        <dbReference type="ARBA" id="ARBA00023320"/>
    </source>
</evidence>
<comment type="similarity">
    <text evidence="2">Belongs to the FARP (FMRFamide related peptide) family.</text>
</comment>
<keyword evidence="4" id="KW-0165">Cleavage on pair of basic residues</keyword>
<dbReference type="AlphaFoldDB" id="A0A090N0S6"/>
<dbReference type="RefSeq" id="XP_024510399.1">
    <property type="nucleotide sequence ID" value="XM_024644885.1"/>
</dbReference>